<protein>
    <submittedName>
        <fullName evidence="1">Uncharacterized protein</fullName>
    </submittedName>
</protein>
<evidence type="ECO:0000313" key="2">
    <source>
        <dbReference type="Proteomes" id="UP000004491"/>
    </source>
</evidence>
<organism evidence="1 2">
    <name type="scientific">endosymbiont of Riftia pachyptila</name>
    <name type="common">vent Ph05</name>
    <dbReference type="NCBI Taxonomy" id="1048808"/>
    <lineage>
        <taxon>Bacteria</taxon>
        <taxon>Pseudomonadati</taxon>
        <taxon>Pseudomonadota</taxon>
        <taxon>Gammaproteobacteria</taxon>
        <taxon>sulfur-oxidizing symbionts</taxon>
    </lineage>
</organism>
<proteinExistence type="predicted"/>
<dbReference type="AlphaFoldDB" id="G2DBW0"/>
<gene>
    <name evidence="1" type="ORF">Rifp1Sym_av00270</name>
</gene>
<dbReference type="EMBL" id="AFOC01000022">
    <property type="protein sequence ID" value="EGV51918.1"/>
    <property type="molecule type" value="Genomic_DNA"/>
</dbReference>
<name>G2DBW0_9GAMM</name>
<accession>G2DBW0</accession>
<comment type="caution">
    <text evidence="1">The sequence shown here is derived from an EMBL/GenBank/DDBJ whole genome shotgun (WGS) entry which is preliminary data.</text>
</comment>
<reference evidence="1" key="1">
    <citation type="journal article" date="2011" name="ISME J.">
        <title>The endosymbionts of the deep-sea tubeworms Riftia pachyptila and Tevnia jerichonana share an identical physiology as revealed by proteogenomic analyses.</title>
        <authorList>
            <person name="Gardebrecht A."/>
            <person name="Markert S."/>
            <person name="Felbeck H."/>
            <person name="Thuermer A."/>
            <person name="Albrecht D."/>
            <person name="Wollherr A."/>
            <person name="Kabisch J."/>
            <person name="Lehmann R."/>
            <person name="Daniel R."/>
            <person name="Liesegang H."/>
            <person name="Hecker M."/>
            <person name="Sievert S.M."/>
            <person name="Schweder T."/>
        </authorList>
    </citation>
    <scope>NUCLEOTIDE SEQUENCE [LARGE SCALE GENOMIC DNA]</scope>
</reference>
<keyword evidence="2" id="KW-1185">Reference proteome</keyword>
<evidence type="ECO:0000313" key="1">
    <source>
        <dbReference type="EMBL" id="EGV51918.1"/>
    </source>
</evidence>
<sequence length="40" mass="4331">MVLCVPCGAVLPPGFLAGVVGELFLRGARWFFRHLLSVDS</sequence>
<dbReference type="Proteomes" id="UP000004491">
    <property type="component" value="Unassembled WGS sequence"/>
</dbReference>